<accession>A0ABQ6MEZ4</accession>
<reference evidence="4 5" key="1">
    <citation type="journal article" date="2023" name="Commun. Biol.">
        <title>Genome analysis of Parmales, the sister group of diatoms, reveals the evolutionary specialization of diatoms from phago-mixotrophs to photoautotrophs.</title>
        <authorList>
            <person name="Ban H."/>
            <person name="Sato S."/>
            <person name="Yoshikawa S."/>
            <person name="Yamada K."/>
            <person name="Nakamura Y."/>
            <person name="Ichinomiya M."/>
            <person name="Sato N."/>
            <person name="Blanc-Mathieu R."/>
            <person name="Endo H."/>
            <person name="Kuwata A."/>
            <person name="Ogata H."/>
        </authorList>
    </citation>
    <scope>NUCLEOTIDE SEQUENCE [LARGE SCALE GENOMIC DNA]</scope>
</reference>
<keyword evidence="5" id="KW-1185">Reference proteome</keyword>
<evidence type="ECO:0000259" key="3">
    <source>
        <dbReference type="PROSITE" id="PS50222"/>
    </source>
</evidence>
<dbReference type="InterPro" id="IPR011992">
    <property type="entry name" value="EF-hand-dom_pair"/>
</dbReference>
<dbReference type="EMBL" id="BRYB01000189">
    <property type="protein sequence ID" value="GMI24877.1"/>
    <property type="molecule type" value="Genomic_DNA"/>
</dbReference>
<dbReference type="Gene3D" id="1.10.238.10">
    <property type="entry name" value="EF-hand"/>
    <property type="match status" value="1"/>
</dbReference>
<comment type="caution">
    <text evidence="4">The sequence shown here is derived from an EMBL/GenBank/DDBJ whole genome shotgun (WGS) entry which is preliminary data.</text>
</comment>
<feature type="compositionally biased region" description="Basic and acidic residues" evidence="2">
    <location>
        <begin position="318"/>
        <end position="328"/>
    </location>
</feature>
<dbReference type="InterPro" id="IPR018247">
    <property type="entry name" value="EF_Hand_1_Ca_BS"/>
</dbReference>
<dbReference type="SUPFAM" id="SSF47473">
    <property type="entry name" value="EF-hand"/>
    <property type="match status" value="1"/>
</dbReference>
<sequence length="337" mass="37993">MGSQFSMGMYPEILIPFTSLDLESLRRALNKFQRMCSKEYENDGFFMTRAQFQELFVTGSAVAKQLEGNGGAMSEASHAFRIFSFFDPAQSGSVVASDIWGAFCLSSSAKEEMKLNFLFQLADANSDGHLNSTELAMVMHSSSRGFSRMKTIGAPDMDRIQKIVDASFSHPEVHLDERGELSLPDLHLMASADPRLRNYLSNLDSSAGADIGNLYKQQANFLRELAMIDSVLDTMERHDRDMTVDEDAYEKERGGDVADIVYDGLFENPEDVARLYLTELLEQADYDNERQKAVDAQNRRTRLGTATTFDEEVPLTFEEQKAKERDKQQFLAEASRQ</sequence>
<dbReference type="Proteomes" id="UP001165060">
    <property type="component" value="Unassembled WGS sequence"/>
</dbReference>
<evidence type="ECO:0000256" key="1">
    <source>
        <dbReference type="ARBA" id="ARBA00022837"/>
    </source>
</evidence>
<feature type="domain" description="EF-hand" evidence="3">
    <location>
        <begin position="110"/>
        <end position="145"/>
    </location>
</feature>
<feature type="non-terminal residue" evidence="4">
    <location>
        <position position="337"/>
    </location>
</feature>
<protein>
    <recommendedName>
        <fullName evidence="3">EF-hand domain-containing protein</fullName>
    </recommendedName>
</protein>
<dbReference type="PROSITE" id="PS50222">
    <property type="entry name" value="EF_HAND_2"/>
    <property type="match status" value="1"/>
</dbReference>
<organism evidence="4 5">
    <name type="scientific">Tetraparma gracilis</name>
    <dbReference type="NCBI Taxonomy" id="2962635"/>
    <lineage>
        <taxon>Eukaryota</taxon>
        <taxon>Sar</taxon>
        <taxon>Stramenopiles</taxon>
        <taxon>Ochrophyta</taxon>
        <taxon>Bolidophyceae</taxon>
        <taxon>Parmales</taxon>
        <taxon>Triparmaceae</taxon>
        <taxon>Tetraparma</taxon>
    </lineage>
</organism>
<evidence type="ECO:0000313" key="4">
    <source>
        <dbReference type="EMBL" id="GMI24877.1"/>
    </source>
</evidence>
<dbReference type="InterPro" id="IPR002048">
    <property type="entry name" value="EF_hand_dom"/>
</dbReference>
<gene>
    <name evidence="4" type="ORF">TeGR_g5370</name>
</gene>
<name>A0ABQ6MEZ4_9STRA</name>
<evidence type="ECO:0000256" key="2">
    <source>
        <dbReference type="SAM" id="MobiDB-lite"/>
    </source>
</evidence>
<proteinExistence type="predicted"/>
<feature type="region of interest" description="Disordered" evidence="2">
    <location>
        <begin position="314"/>
        <end position="337"/>
    </location>
</feature>
<dbReference type="PROSITE" id="PS00018">
    <property type="entry name" value="EF_HAND_1"/>
    <property type="match status" value="1"/>
</dbReference>
<keyword evidence="1" id="KW-0106">Calcium</keyword>
<evidence type="ECO:0000313" key="5">
    <source>
        <dbReference type="Proteomes" id="UP001165060"/>
    </source>
</evidence>